<feature type="compositionally biased region" description="Polar residues" evidence="1">
    <location>
        <begin position="15"/>
        <end position="27"/>
    </location>
</feature>
<accession>A0A0V8JRA8</accession>
<sequence length="81" mass="9910">MAKHRQKNSQKKQENQISLKDQLNSDLVKQLQAKKHALAKREEQRIEEEQKEKERARKEKEKNKSFEELFNESDLKWNEFK</sequence>
<dbReference type="AlphaFoldDB" id="A0A0V8JRA8"/>
<evidence type="ECO:0000256" key="1">
    <source>
        <dbReference type="SAM" id="MobiDB-lite"/>
    </source>
</evidence>
<dbReference type="EMBL" id="LNQP01000004">
    <property type="protein sequence ID" value="KSU89570.1"/>
    <property type="molecule type" value="Genomic_DNA"/>
</dbReference>
<gene>
    <name evidence="2" type="ORF">AS180_01830</name>
</gene>
<evidence type="ECO:0000313" key="2">
    <source>
        <dbReference type="EMBL" id="KSU89570.1"/>
    </source>
</evidence>
<feature type="compositionally biased region" description="Basic residues" evidence="1">
    <location>
        <begin position="1"/>
        <end position="10"/>
    </location>
</feature>
<dbReference type="Pfam" id="PF13025">
    <property type="entry name" value="DUF3886"/>
    <property type="match status" value="1"/>
</dbReference>
<organism evidence="2 3">
    <name type="scientific">Priestia veravalensis</name>
    <dbReference type="NCBI Taxonomy" id="1414648"/>
    <lineage>
        <taxon>Bacteria</taxon>
        <taxon>Bacillati</taxon>
        <taxon>Bacillota</taxon>
        <taxon>Bacilli</taxon>
        <taxon>Bacillales</taxon>
        <taxon>Bacillaceae</taxon>
        <taxon>Priestia</taxon>
    </lineage>
</organism>
<evidence type="ECO:0008006" key="4">
    <source>
        <dbReference type="Google" id="ProtNLM"/>
    </source>
</evidence>
<evidence type="ECO:0000313" key="3">
    <source>
        <dbReference type="Proteomes" id="UP000053681"/>
    </source>
</evidence>
<feature type="region of interest" description="Disordered" evidence="1">
    <location>
        <begin position="1"/>
        <end position="81"/>
    </location>
</feature>
<keyword evidence="3" id="KW-1185">Reference proteome</keyword>
<reference evidence="2 3" key="1">
    <citation type="submission" date="2015-11" db="EMBL/GenBank/DDBJ databases">
        <title>Bacillus caseinolyticus sp nov.</title>
        <authorList>
            <person name="Dastager S.G."/>
            <person name="Mawlankar R."/>
        </authorList>
    </citation>
    <scope>NUCLEOTIDE SEQUENCE [LARGE SCALE GENOMIC DNA]</scope>
    <source>
        <strain evidence="2 3">SGD-V-76</strain>
    </source>
</reference>
<name>A0A0V8JRA8_9BACI</name>
<dbReference type="InterPro" id="IPR024980">
    <property type="entry name" value="DUF3886"/>
</dbReference>
<proteinExistence type="predicted"/>
<feature type="compositionally biased region" description="Basic and acidic residues" evidence="1">
    <location>
        <begin position="39"/>
        <end position="81"/>
    </location>
</feature>
<dbReference type="Proteomes" id="UP000053681">
    <property type="component" value="Unassembled WGS sequence"/>
</dbReference>
<protein>
    <recommendedName>
        <fullName evidence="4">DUF3886 domain-containing protein</fullName>
    </recommendedName>
</protein>
<comment type="caution">
    <text evidence="2">The sequence shown here is derived from an EMBL/GenBank/DDBJ whole genome shotgun (WGS) entry which is preliminary data.</text>
</comment>